<dbReference type="GO" id="GO:0050660">
    <property type="term" value="F:flavin adenine dinucleotide binding"/>
    <property type="evidence" value="ECO:0007669"/>
    <property type="project" value="InterPro"/>
</dbReference>
<evidence type="ECO:0000313" key="4">
    <source>
        <dbReference type="Proteomes" id="UP000582231"/>
    </source>
</evidence>
<name>A0A852RPC0_9ACTN</name>
<organism evidence="3 4">
    <name type="scientific">Nocardioides kongjuensis</name>
    <dbReference type="NCBI Taxonomy" id="349522"/>
    <lineage>
        <taxon>Bacteria</taxon>
        <taxon>Bacillati</taxon>
        <taxon>Actinomycetota</taxon>
        <taxon>Actinomycetes</taxon>
        <taxon>Propionibacteriales</taxon>
        <taxon>Nocardioidaceae</taxon>
        <taxon>Nocardioides</taxon>
    </lineage>
</organism>
<feature type="domain" description="Acyl-CoA dehydrogenase C-terminal" evidence="2">
    <location>
        <begin position="236"/>
        <end position="365"/>
    </location>
</feature>
<dbReference type="Proteomes" id="UP000582231">
    <property type="component" value="Unassembled WGS sequence"/>
</dbReference>
<dbReference type="GO" id="GO:0003995">
    <property type="term" value="F:acyl-CoA dehydrogenase activity"/>
    <property type="evidence" value="ECO:0007669"/>
    <property type="project" value="TreeGrafter"/>
</dbReference>
<dbReference type="InterPro" id="IPR013107">
    <property type="entry name" value="Acyl-CoA_DH_C"/>
</dbReference>
<reference evidence="3 4" key="1">
    <citation type="submission" date="2020-07" db="EMBL/GenBank/DDBJ databases">
        <title>Sequencing the genomes of 1000 actinobacteria strains.</title>
        <authorList>
            <person name="Klenk H.-P."/>
        </authorList>
    </citation>
    <scope>NUCLEOTIDE SEQUENCE [LARGE SCALE GENOMIC DNA]</scope>
    <source>
        <strain evidence="3 4">DSM 19082</strain>
    </source>
</reference>
<dbReference type="InterPro" id="IPR037069">
    <property type="entry name" value="AcylCoA_DH/ox_N_sf"/>
</dbReference>
<dbReference type="InterPro" id="IPR046373">
    <property type="entry name" value="Acyl-CoA_Oxase/DH_mid-dom_sf"/>
</dbReference>
<evidence type="ECO:0000259" key="2">
    <source>
        <dbReference type="Pfam" id="PF08028"/>
    </source>
</evidence>
<dbReference type="Gene3D" id="1.20.140.10">
    <property type="entry name" value="Butyryl-CoA Dehydrogenase, subunit A, domain 3"/>
    <property type="match status" value="1"/>
</dbReference>
<dbReference type="EMBL" id="JACCBF010000001">
    <property type="protein sequence ID" value="NYD31106.1"/>
    <property type="molecule type" value="Genomic_DNA"/>
</dbReference>
<dbReference type="InterPro" id="IPR009100">
    <property type="entry name" value="AcylCoA_DH/oxidase_NM_dom_sf"/>
</dbReference>
<proteinExistence type="predicted"/>
<dbReference type="AlphaFoldDB" id="A0A852RPC0"/>
<dbReference type="InterPro" id="IPR036250">
    <property type="entry name" value="AcylCo_DH-like_C"/>
</dbReference>
<keyword evidence="1" id="KW-0560">Oxidoreductase</keyword>
<evidence type="ECO:0000256" key="1">
    <source>
        <dbReference type="ARBA" id="ARBA00023002"/>
    </source>
</evidence>
<dbReference type="PANTHER" id="PTHR43884">
    <property type="entry name" value="ACYL-COA DEHYDROGENASE"/>
    <property type="match status" value="1"/>
</dbReference>
<sequence length="387" mass="41582">MTQTEDAVRPSGAERRQTTVEDVLDELRRRRNEFHEQRFVAPDFVDRLKEIGVYRCAAPVRFGGTPVRPADFLRLVEQISTVDGSAGWVASFGCQTTYLGSLPLETLEEIYADGPDVVFAGALFPVQEARRTPDGFSVTGRWKFASGCKAAEVICVGIPGDDSTAGKPRGAVVRPQDVRIVEDWDVVGMRATGSFDLVLEEVLVPERRTFIRGGAPTIDEPIYRYPTITYAAQALSVVSAGVARAALDFAEELGAGRAGITGAPKLADRAYYRTGIAEAEATLRSARAYFFEAAEEAWDGVLDGGPLSDRANAHLRLSAAHLARTSARVVADVVSLSGTAPIFTGHPLQDLLGDALVPQSHAFLSPAMYDAAGAVLMGEPPTVPAFR</sequence>
<keyword evidence="4" id="KW-1185">Reference proteome</keyword>
<evidence type="ECO:0000313" key="3">
    <source>
        <dbReference type="EMBL" id="NYD31106.1"/>
    </source>
</evidence>
<dbReference type="PIRSF" id="PIRSF016578">
    <property type="entry name" value="HsaA"/>
    <property type="match status" value="1"/>
</dbReference>
<gene>
    <name evidence="3" type="ORF">BJ958_002652</name>
</gene>
<accession>A0A852RPC0</accession>
<dbReference type="Pfam" id="PF08028">
    <property type="entry name" value="Acyl-CoA_dh_2"/>
    <property type="match status" value="1"/>
</dbReference>
<comment type="caution">
    <text evidence="3">The sequence shown here is derived from an EMBL/GenBank/DDBJ whole genome shotgun (WGS) entry which is preliminary data.</text>
</comment>
<protein>
    <submittedName>
        <fullName evidence="3">Alkylation response protein AidB-like acyl-CoA dehydrogenase</fullName>
    </submittedName>
</protein>
<dbReference type="RefSeq" id="WP_179727265.1">
    <property type="nucleotide sequence ID" value="NZ_BAABEF010000001.1"/>
</dbReference>
<dbReference type="SUPFAM" id="SSF56645">
    <property type="entry name" value="Acyl-CoA dehydrogenase NM domain-like"/>
    <property type="match status" value="1"/>
</dbReference>
<dbReference type="Gene3D" id="2.40.110.10">
    <property type="entry name" value="Butyryl-CoA Dehydrogenase, subunit A, domain 2"/>
    <property type="match status" value="1"/>
</dbReference>
<dbReference type="Gene3D" id="1.10.540.10">
    <property type="entry name" value="Acyl-CoA dehydrogenase/oxidase, N-terminal domain"/>
    <property type="match status" value="1"/>
</dbReference>
<dbReference type="PANTHER" id="PTHR43884:SF12">
    <property type="entry name" value="ISOVALERYL-COA DEHYDROGENASE, MITOCHONDRIAL-RELATED"/>
    <property type="match status" value="1"/>
</dbReference>
<dbReference type="SUPFAM" id="SSF47203">
    <property type="entry name" value="Acyl-CoA dehydrogenase C-terminal domain-like"/>
    <property type="match status" value="1"/>
</dbReference>